<organism evidence="7 8">
    <name type="scientific">Paeniglutamicibacter gangotriensis</name>
    <dbReference type="NCBI Taxonomy" id="254787"/>
    <lineage>
        <taxon>Bacteria</taxon>
        <taxon>Bacillati</taxon>
        <taxon>Actinomycetota</taxon>
        <taxon>Actinomycetes</taxon>
        <taxon>Micrococcales</taxon>
        <taxon>Micrococcaceae</taxon>
        <taxon>Paeniglutamicibacter</taxon>
    </lineage>
</organism>
<evidence type="ECO:0000256" key="2">
    <source>
        <dbReference type="ARBA" id="ARBA00022475"/>
    </source>
</evidence>
<evidence type="ECO:0000313" key="7">
    <source>
        <dbReference type="EMBL" id="KAA0973496.1"/>
    </source>
</evidence>
<accession>A0A5B0E4D8</accession>
<feature type="transmembrane region" description="Helical" evidence="6">
    <location>
        <begin position="125"/>
        <end position="144"/>
    </location>
</feature>
<sequence length="430" mass="45177">MSHALATRSTEPDSTGRGVVRSWAAPITYSLLGLVALFGFAFGSPHAEARFRITDGSQKISVPDLVLGTTIVGWAGAVILLGIAAYSFVLVRAGRKPARWMLPVFAAVFVIAFLVWVIGSANTPNVYLSGLIAGSFTLAIPLIFGSLSGVLCERAGVINIAIEGQLLAGAFCAAIVGSMTGSLIAGVLAAVVGSVLVSMVLAVFAIKYLVNQVIVGVVLNVLVAGLTSFFFSTVMAADAAKFNAPPSFEVIRIPLLADIPIFGPIFFDQTILGYGMYLAVFLVWFGLFKTRWGLRVRAVGEHPKAADTVGIKVNALRFWNVVLAGVVAGLGGAFFTLVTSSSFNKEMTAGQGFIALAALIFGRWNPIGAFFAALLFGFSLNLSFVLTILGTPVPSQLMQMLPYAVTIFAVAGLVGKSRPPASNGIPYVKE</sequence>
<feature type="transmembrane region" description="Helical" evidence="6">
    <location>
        <begin position="156"/>
        <end position="177"/>
    </location>
</feature>
<evidence type="ECO:0000256" key="6">
    <source>
        <dbReference type="SAM" id="Phobius"/>
    </source>
</evidence>
<gene>
    <name evidence="7" type="ORF">FQ154_18005</name>
</gene>
<dbReference type="PANTHER" id="PTHR43370:SF1">
    <property type="entry name" value="GUANOSINE ABC TRANSPORTER PERMEASE PROTEIN NUPQ"/>
    <property type="match status" value="1"/>
</dbReference>
<comment type="subcellular location">
    <subcellularLocation>
        <location evidence="1">Cell membrane</location>
        <topology evidence="1">Multi-pass membrane protein</topology>
    </subcellularLocation>
</comment>
<feature type="transmembrane region" description="Helical" evidence="6">
    <location>
        <begin position="27"/>
        <end position="45"/>
    </location>
</feature>
<comment type="caution">
    <text evidence="7">The sequence shown here is derived from an EMBL/GenBank/DDBJ whole genome shotgun (WGS) entry which is preliminary data.</text>
</comment>
<feature type="transmembrane region" description="Helical" evidence="6">
    <location>
        <begin position="65"/>
        <end position="88"/>
    </location>
</feature>
<feature type="transmembrane region" description="Helical" evidence="6">
    <location>
        <begin position="397"/>
        <end position="415"/>
    </location>
</feature>
<dbReference type="GO" id="GO:0022857">
    <property type="term" value="F:transmembrane transporter activity"/>
    <property type="evidence" value="ECO:0007669"/>
    <property type="project" value="InterPro"/>
</dbReference>
<dbReference type="OrthoDB" id="9792579at2"/>
<dbReference type="GO" id="GO:0005886">
    <property type="term" value="C:plasma membrane"/>
    <property type="evidence" value="ECO:0007669"/>
    <property type="project" value="UniProtKB-SubCell"/>
</dbReference>
<dbReference type="CDD" id="cd06580">
    <property type="entry name" value="TM_PBP1_transp_TpRbsC_like"/>
    <property type="match status" value="1"/>
</dbReference>
<name>A0A5B0E4D8_9MICC</name>
<dbReference type="PANTHER" id="PTHR43370">
    <property type="entry name" value="SUGAR ABC TRANSPORTER INTEGRAL MEMBRANE PROTEIN-RELATED"/>
    <property type="match status" value="1"/>
</dbReference>
<evidence type="ECO:0000256" key="5">
    <source>
        <dbReference type="ARBA" id="ARBA00023136"/>
    </source>
</evidence>
<evidence type="ECO:0000313" key="8">
    <source>
        <dbReference type="Proteomes" id="UP000323856"/>
    </source>
</evidence>
<dbReference type="EMBL" id="VOBL01000025">
    <property type="protein sequence ID" value="KAA0973496.1"/>
    <property type="molecule type" value="Genomic_DNA"/>
</dbReference>
<dbReference type="InterPro" id="IPR001851">
    <property type="entry name" value="ABC_transp_permease"/>
</dbReference>
<feature type="transmembrane region" description="Helical" evidence="6">
    <location>
        <begin position="369"/>
        <end position="391"/>
    </location>
</feature>
<proteinExistence type="predicted"/>
<evidence type="ECO:0000256" key="4">
    <source>
        <dbReference type="ARBA" id="ARBA00022989"/>
    </source>
</evidence>
<reference evidence="7 8" key="1">
    <citation type="submission" date="2019-07" db="EMBL/GenBank/DDBJ databases">
        <title>Analysis of the biochemical properties, biological activity and biotechnological potential of siderophores and biosurfactants produced by Antarctic psychrotolerant bacteria.</title>
        <authorList>
            <person name="Styczynski M."/>
            <person name="Krucon T."/>
            <person name="Decewicz P."/>
            <person name="Dziewit L."/>
        </authorList>
    </citation>
    <scope>NUCLEOTIDE SEQUENCE [LARGE SCALE GENOMIC DNA]</scope>
    <source>
        <strain evidence="7 8">ANT_H27</strain>
    </source>
</reference>
<feature type="transmembrane region" description="Helical" evidence="6">
    <location>
        <begin position="271"/>
        <end position="288"/>
    </location>
</feature>
<dbReference type="AlphaFoldDB" id="A0A5B0E4D8"/>
<feature type="transmembrane region" description="Helical" evidence="6">
    <location>
        <begin position="183"/>
        <end position="206"/>
    </location>
</feature>
<feature type="transmembrane region" description="Helical" evidence="6">
    <location>
        <begin position="100"/>
        <end position="119"/>
    </location>
</feature>
<evidence type="ECO:0000256" key="1">
    <source>
        <dbReference type="ARBA" id="ARBA00004651"/>
    </source>
</evidence>
<keyword evidence="3 6" id="KW-0812">Transmembrane</keyword>
<dbReference type="RefSeq" id="WP_149620770.1">
    <property type="nucleotide sequence ID" value="NZ_JBITUG010000020.1"/>
</dbReference>
<keyword evidence="4 6" id="KW-1133">Transmembrane helix</keyword>
<dbReference type="Proteomes" id="UP000323856">
    <property type="component" value="Unassembled WGS sequence"/>
</dbReference>
<evidence type="ECO:0000256" key="3">
    <source>
        <dbReference type="ARBA" id="ARBA00022692"/>
    </source>
</evidence>
<protein>
    <submittedName>
        <fullName evidence="7">ABC transporter permease</fullName>
    </submittedName>
</protein>
<dbReference type="Pfam" id="PF02653">
    <property type="entry name" value="BPD_transp_2"/>
    <property type="match status" value="1"/>
</dbReference>
<keyword evidence="2" id="KW-1003">Cell membrane</keyword>
<keyword evidence="5 6" id="KW-0472">Membrane</keyword>
<feature type="transmembrane region" description="Helical" evidence="6">
    <location>
        <begin position="318"/>
        <end position="337"/>
    </location>
</feature>
<feature type="transmembrane region" description="Helical" evidence="6">
    <location>
        <begin position="213"/>
        <end position="237"/>
    </location>
</feature>
<feature type="transmembrane region" description="Helical" evidence="6">
    <location>
        <begin position="343"/>
        <end position="362"/>
    </location>
</feature>